<protein>
    <submittedName>
        <fullName evidence="1">Uncharacterized protein</fullName>
    </submittedName>
</protein>
<gene>
    <name evidence="1" type="ORF">UFOVP328_410</name>
</gene>
<evidence type="ECO:0000313" key="1">
    <source>
        <dbReference type="EMBL" id="CAB4138217.1"/>
    </source>
</evidence>
<organism evidence="1">
    <name type="scientific">uncultured Caudovirales phage</name>
    <dbReference type="NCBI Taxonomy" id="2100421"/>
    <lineage>
        <taxon>Viruses</taxon>
        <taxon>Duplodnaviria</taxon>
        <taxon>Heunggongvirae</taxon>
        <taxon>Uroviricota</taxon>
        <taxon>Caudoviricetes</taxon>
        <taxon>Peduoviridae</taxon>
        <taxon>Maltschvirus</taxon>
        <taxon>Maltschvirus maltsch</taxon>
    </lineage>
</organism>
<dbReference type="EMBL" id="LR796341">
    <property type="protein sequence ID" value="CAB4138217.1"/>
    <property type="molecule type" value="Genomic_DNA"/>
</dbReference>
<reference evidence="1" key="1">
    <citation type="submission" date="2020-04" db="EMBL/GenBank/DDBJ databases">
        <authorList>
            <person name="Chiriac C."/>
            <person name="Salcher M."/>
            <person name="Ghai R."/>
            <person name="Kavagutti S V."/>
        </authorList>
    </citation>
    <scope>NUCLEOTIDE SEQUENCE</scope>
</reference>
<name>A0A6J5LYS9_9CAUD</name>
<accession>A0A6J5LYS9</accession>
<sequence length="325" mass="36552">MKIFAGVVATVWCVIALAQPAPPPLTVASMVLSVVRIALNLGSGRQEYVQVDVVAEGATVDQARLEGFRVAVNQAVGSVVATQTQTQNQRLTRDEIINYSSGFVDRFEILEQQDQGNRVRLKMRVWVAESRIAHRLLGQSYDSQSVPGGRIGAQVETLLEERHQGDRLIQAVMADYPHRAFDVQVGKSRVKFDDYRRASIVTDVTIQWDLRFAEAVRTTLQKTQDPAKHAWVYQQAVGQEPTIQLSAVDSHGRILHKECLAFTVSPNNTGFHRPPRYLLLWHRDSVHFDTGYRVGGNLTLNFGQDTERLKQVDRIQVKILPQKDC</sequence>
<proteinExistence type="predicted"/>